<evidence type="ECO:0000313" key="1">
    <source>
        <dbReference type="EnsemblPlants" id="Kaladp0152s0017.1.v1.1.CDS.1"/>
    </source>
</evidence>
<sequence length="81" mass="8949">MAKIADLFGSPAATKTGKQFHMMLEDGDVNRAAPFEMKRWTFGNSKIKTSPPIGFIASYGNLSSQRKELDKHSCLKSVQNS</sequence>
<name>A0A7N0V7T1_KALFE</name>
<accession>A0A7N0V7T1</accession>
<dbReference type="AlphaFoldDB" id="A0A7N0V7T1"/>
<proteinExistence type="predicted"/>
<keyword evidence="2" id="KW-1185">Reference proteome</keyword>
<protein>
    <submittedName>
        <fullName evidence="1">Uncharacterized protein</fullName>
    </submittedName>
</protein>
<dbReference type="Gramene" id="Kaladp0152s0017.1.v1.1">
    <property type="protein sequence ID" value="Kaladp0152s0017.1.v1.1.CDS.1"/>
    <property type="gene ID" value="Kaladp0152s0017.v1.1"/>
</dbReference>
<dbReference type="EnsemblPlants" id="Kaladp0152s0017.1.v1.1">
    <property type="protein sequence ID" value="Kaladp0152s0017.1.v1.1.CDS.1"/>
    <property type="gene ID" value="Kaladp0152s0017.v1.1"/>
</dbReference>
<dbReference type="Proteomes" id="UP000594263">
    <property type="component" value="Unplaced"/>
</dbReference>
<organism evidence="1 2">
    <name type="scientific">Kalanchoe fedtschenkoi</name>
    <name type="common">Lavender scallops</name>
    <name type="synonym">South American air plant</name>
    <dbReference type="NCBI Taxonomy" id="63787"/>
    <lineage>
        <taxon>Eukaryota</taxon>
        <taxon>Viridiplantae</taxon>
        <taxon>Streptophyta</taxon>
        <taxon>Embryophyta</taxon>
        <taxon>Tracheophyta</taxon>
        <taxon>Spermatophyta</taxon>
        <taxon>Magnoliopsida</taxon>
        <taxon>eudicotyledons</taxon>
        <taxon>Gunneridae</taxon>
        <taxon>Pentapetalae</taxon>
        <taxon>Saxifragales</taxon>
        <taxon>Crassulaceae</taxon>
        <taxon>Kalanchoe</taxon>
    </lineage>
</organism>
<evidence type="ECO:0000313" key="2">
    <source>
        <dbReference type="Proteomes" id="UP000594263"/>
    </source>
</evidence>
<reference evidence="1" key="1">
    <citation type="submission" date="2021-01" db="UniProtKB">
        <authorList>
            <consortium name="EnsemblPlants"/>
        </authorList>
    </citation>
    <scope>IDENTIFICATION</scope>
</reference>